<sequence>MYRRKHIEKWCEVEMDQKRIRKAIDDFGSVIKEYRKKEVMTLDSLASRVGCSPAFIFRAERGSRIVPIHMRVRILKSGLNWKSSDVEHYLVEMIKGYEQKNR</sequence>
<dbReference type="InterPro" id="IPR001387">
    <property type="entry name" value="Cro/C1-type_HTH"/>
</dbReference>
<protein>
    <recommendedName>
        <fullName evidence="3">XRE family transcriptional regulator</fullName>
    </recommendedName>
</protein>
<dbReference type="CDD" id="cd00093">
    <property type="entry name" value="HTH_XRE"/>
    <property type="match status" value="1"/>
</dbReference>
<keyword evidence="2" id="KW-1185">Reference proteome</keyword>
<dbReference type="EMBL" id="BMIR01000024">
    <property type="protein sequence ID" value="GGE53428.1"/>
    <property type="molecule type" value="Genomic_DNA"/>
</dbReference>
<accession>A0A8J2YMY2</accession>
<dbReference type="Proteomes" id="UP000628775">
    <property type="component" value="Unassembled WGS sequence"/>
</dbReference>
<name>A0A8J2YMY2_9BACL</name>
<dbReference type="AlphaFoldDB" id="A0A8J2YMY2"/>
<proteinExistence type="predicted"/>
<gene>
    <name evidence="1" type="ORF">GCM10011391_35390</name>
</gene>
<dbReference type="SUPFAM" id="SSF47413">
    <property type="entry name" value="lambda repressor-like DNA-binding domains"/>
    <property type="match status" value="1"/>
</dbReference>
<dbReference type="GO" id="GO:0003677">
    <property type="term" value="F:DNA binding"/>
    <property type="evidence" value="ECO:0007669"/>
    <property type="project" value="InterPro"/>
</dbReference>
<evidence type="ECO:0000313" key="1">
    <source>
        <dbReference type="EMBL" id="GGE53428.1"/>
    </source>
</evidence>
<dbReference type="Gene3D" id="1.10.260.40">
    <property type="entry name" value="lambda repressor-like DNA-binding domains"/>
    <property type="match status" value="1"/>
</dbReference>
<reference evidence="1" key="1">
    <citation type="journal article" date="2014" name="Int. J. Syst. Evol. Microbiol.">
        <title>Complete genome sequence of Corynebacterium casei LMG S-19264T (=DSM 44701T), isolated from a smear-ripened cheese.</title>
        <authorList>
            <consortium name="US DOE Joint Genome Institute (JGI-PGF)"/>
            <person name="Walter F."/>
            <person name="Albersmeier A."/>
            <person name="Kalinowski J."/>
            <person name="Ruckert C."/>
        </authorList>
    </citation>
    <scope>NUCLEOTIDE SEQUENCE</scope>
    <source>
        <strain evidence="1">CGMCC 1.15371</strain>
    </source>
</reference>
<evidence type="ECO:0008006" key="3">
    <source>
        <dbReference type="Google" id="ProtNLM"/>
    </source>
</evidence>
<comment type="caution">
    <text evidence="1">The sequence shown here is derived from an EMBL/GenBank/DDBJ whole genome shotgun (WGS) entry which is preliminary data.</text>
</comment>
<reference evidence="1" key="2">
    <citation type="submission" date="2020-09" db="EMBL/GenBank/DDBJ databases">
        <authorList>
            <person name="Sun Q."/>
            <person name="Zhou Y."/>
        </authorList>
    </citation>
    <scope>NUCLEOTIDE SEQUENCE</scope>
    <source>
        <strain evidence="1">CGMCC 1.15371</strain>
    </source>
</reference>
<evidence type="ECO:0000313" key="2">
    <source>
        <dbReference type="Proteomes" id="UP000628775"/>
    </source>
</evidence>
<dbReference type="InterPro" id="IPR010982">
    <property type="entry name" value="Lambda_DNA-bd_dom_sf"/>
</dbReference>
<organism evidence="1 2">
    <name type="scientific">Pullulanibacillus camelliae</name>
    <dbReference type="NCBI Taxonomy" id="1707096"/>
    <lineage>
        <taxon>Bacteria</taxon>
        <taxon>Bacillati</taxon>
        <taxon>Bacillota</taxon>
        <taxon>Bacilli</taxon>
        <taxon>Bacillales</taxon>
        <taxon>Sporolactobacillaceae</taxon>
        <taxon>Pullulanibacillus</taxon>
    </lineage>
</organism>